<dbReference type="PANTHER" id="PTHR45436:SF5">
    <property type="entry name" value="SENSOR HISTIDINE KINASE TRCS"/>
    <property type="match status" value="1"/>
</dbReference>
<dbReference type="CDD" id="cd00082">
    <property type="entry name" value="HisKA"/>
    <property type="match status" value="1"/>
</dbReference>
<feature type="transmembrane region" description="Helical" evidence="10">
    <location>
        <begin position="163"/>
        <end position="184"/>
    </location>
</feature>
<keyword evidence="5" id="KW-0808">Transferase</keyword>
<reference evidence="12 13" key="1">
    <citation type="submission" date="2020-04" db="EMBL/GenBank/DDBJ databases">
        <title>Ramlibacter sp. G-1-2-2 isolated from soil.</title>
        <authorList>
            <person name="Dahal R.H."/>
        </authorList>
    </citation>
    <scope>NUCLEOTIDE SEQUENCE [LARGE SCALE GENOMIC DNA]</scope>
    <source>
        <strain evidence="12 13">G-1-2-2</strain>
    </source>
</reference>
<keyword evidence="7" id="KW-0418">Kinase</keyword>
<dbReference type="SUPFAM" id="SSF47384">
    <property type="entry name" value="Homodimeric domain of signal transducing histidine kinase"/>
    <property type="match status" value="1"/>
</dbReference>
<evidence type="ECO:0000256" key="3">
    <source>
        <dbReference type="ARBA" id="ARBA00012438"/>
    </source>
</evidence>
<dbReference type="EC" id="2.7.13.3" evidence="3"/>
<dbReference type="Pfam" id="PF02518">
    <property type="entry name" value="HATPase_c"/>
    <property type="match status" value="1"/>
</dbReference>
<dbReference type="Gene3D" id="3.30.565.10">
    <property type="entry name" value="Histidine kinase-like ATPase, C-terminal domain"/>
    <property type="match status" value="1"/>
</dbReference>
<sequence>MTRPPGRWLQRELRRRLMLPVLAIVVISVVVSAFNAHALVERIFDRWLLDAAHSLGSQVRFQGGQASVQLSPQSESVLTYDVVDRIFYEVLQDGRHVAGQPGLPQLGRKATRYRHNSEAFDASYGGIDVRVGRVQVQGPHGDSAVVLVAETRTKRELALRAQVLVFAPVAILAVVAWLVVSSAVRRTLRPLRRMAQAWNDGSHTSLEPMATQDVPRELMPFAVALNDLLARVRELLLRERHFAATAAHQLRTPLAGLQLGLARAAACPDLASTRAALDELASSTQRAARMVQQLLALSRVDPAARGAIEMVDVDLVALAREVGEAYMDAAQARHTTLELDAGEQPVHVQGQPSLLSEALGNLIDNALRYTPPGGRVTISVRPEPPALGVADSGPGIAADETDKVFDRFVRGRGMTGEGSGLGLAIVKEITALHRAEIVLGRSEELGGLAVTLRFPAA</sequence>
<evidence type="ECO:0000313" key="13">
    <source>
        <dbReference type="Proteomes" id="UP000541185"/>
    </source>
</evidence>
<dbReference type="InterPro" id="IPR003661">
    <property type="entry name" value="HisK_dim/P_dom"/>
</dbReference>
<dbReference type="PROSITE" id="PS50109">
    <property type="entry name" value="HIS_KIN"/>
    <property type="match status" value="1"/>
</dbReference>
<accession>A0A848GYG9</accession>
<dbReference type="PANTHER" id="PTHR45436">
    <property type="entry name" value="SENSOR HISTIDINE KINASE YKOH"/>
    <property type="match status" value="1"/>
</dbReference>
<protein>
    <recommendedName>
        <fullName evidence="3">histidine kinase</fullName>
        <ecNumber evidence="3">2.7.13.3</ecNumber>
    </recommendedName>
</protein>
<dbReference type="Pfam" id="PF08521">
    <property type="entry name" value="2CSK_N"/>
    <property type="match status" value="1"/>
</dbReference>
<feature type="transmembrane region" description="Helical" evidence="10">
    <location>
        <begin position="21"/>
        <end position="40"/>
    </location>
</feature>
<comment type="subcellular location">
    <subcellularLocation>
        <location evidence="2">Membrane</location>
    </subcellularLocation>
</comment>
<keyword evidence="6 10" id="KW-0812">Transmembrane</keyword>
<name>A0A848GYG9_9BURK</name>
<evidence type="ECO:0000313" key="12">
    <source>
        <dbReference type="EMBL" id="NML43207.1"/>
    </source>
</evidence>
<evidence type="ECO:0000256" key="4">
    <source>
        <dbReference type="ARBA" id="ARBA00022553"/>
    </source>
</evidence>
<dbReference type="AlphaFoldDB" id="A0A848GYG9"/>
<dbReference type="InterPro" id="IPR036097">
    <property type="entry name" value="HisK_dim/P_sf"/>
</dbReference>
<keyword evidence="13" id="KW-1185">Reference proteome</keyword>
<gene>
    <name evidence="12" type="ORF">HHL11_05555</name>
</gene>
<evidence type="ECO:0000256" key="8">
    <source>
        <dbReference type="ARBA" id="ARBA00022989"/>
    </source>
</evidence>
<dbReference type="InterPro" id="IPR005467">
    <property type="entry name" value="His_kinase_dom"/>
</dbReference>
<dbReference type="PRINTS" id="PR00344">
    <property type="entry name" value="BCTRLSENSOR"/>
</dbReference>
<dbReference type="Gene3D" id="1.10.287.130">
    <property type="match status" value="1"/>
</dbReference>
<evidence type="ECO:0000256" key="5">
    <source>
        <dbReference type="ARBA" id="ARBA00022679"/>
    </source>
</evidence>
<dbReference type="SUPFAM" id="SSF55874">
    <property type="entry name" value="ATPase domain of HSP90 chaperone/DNA topoisomerase II/histidine kinase"/>
    <property type="match status" value="1"/>
</dbReference>
<dbReference type="EMBL" id="JABBFX010000001">
    <property type="protein sequence ID" value="NML43207.1"/>
    <property type="molecule type" value="Genomic_DNA"/>
</dbReference>
<dbReference type="InterPro" id="IPR004358">
    <property type="entry name" value="Sig_transdc_His_kin-like_C"/>
</dbReference>
<evidence type="ECO:0000256" key="9">
    <source>
        <dbReference type="ARBA" id="ARBA00023136"/>
    </source>
</evidence>
<evidence type="ECO:0000259" key="11">
    <source>
        <dbReference type="PROSITE" id="PS50109"/>
    </source>
</evidence>
<dbReference type="GO" id="GO:0016020">
    <property type="term" value="C:membrane"/>
    <property type="evidence" value="ECO:0007669"/>
    <property type="project" value="UniProtKB-SubCell"/>
</dbReference>
<dbReference type="InterPro" id="IPR013727">
    <property type="entry name" value="2CSK_N"/>
</dbReference>
<dbReference type="SMART" id="SM00388">
    <property type="entry name" value="HisKA"/>
    <property type="match status" value="1"/>
</dbReference>
<dbReference type="InterPro" id="IPR003594">
    <property type="entry name" value="HATPase_dom"/>
</dbReference>
<dbReference type="Proteomes" id="UP000541185">
    <property type="component" value="Unassembled WGS sequence"/>
</dbReference>
<dbReference type="Pfam" id="PF00512">
    <property type="entry name" value="HisKA"/>
    <property type="match status" value="1"/>
</dbReference>
<comment type="catalytic activity">
    <reaction evidence="1">
        <text>ATP + protein L-histidine = ADP + protein N-phospho-L-histidine.</text>
        <dbReference type="EC" id="2.7.13.3"/>
    </reaction>
</comment>
<dbReference type="SMART" id="SM00387">
    <property type="entry name" value="HATPase_c"/>
    <property type="match status" value="1"/>
</dbReference>
<organism evidence="12 13">
    <name type="scientific">Ramlibacter agri</name>
    <dbReference type="NCBI Taxonomy" id="2728837"/>
    <lineage>
        <taxon>Bacteria</taxon>
        <taxon>Pseudomonadati</taxon>
        <taxon>Pseudomonadota</taxon>
        <taxon>Betaproteobacteria</taxon>
        <taxon>Burkholderiales</taxon>
        <taxon>Comamonadaceae</taxon>
        <taxon>Ramlibacter</taxon>
    </lineage>
</organism>
<keyword evidence="9 10" id="KW-0472">Membrane</keyword>
<keyword evidence="8 10" id="KW-1133">Transmembrane helix</keyword>
<dbReference type="InterPro" id="IPR036890">
    <property type="entry name" value="HATPase_C_sf"/>
</dbReference>
<dbReference type="GO" id="GO:0000155">
    <property type="term" value="F:phosphorelay sensor kinase activity"/>
    <property type="evidence" value="ECO:0007669"/>
    <property type="project" value="InterPro"/>
</dbReference>
<evidence type="ECO:0000256" key="2">
    <source>
        <dbReference type="ARBA" id="ARBA00004370"/>
    </source>
</evidence>
<feature type="domain" description="Histidine kinase" evidence="11">
    <location>
        <begin position="245"/>
        <end position="457"/>
    </location>
</feature>
<evidence type="ECO:0000256" key="7">
    <source>
        <dbReference type="ARBA" id="ARBA00022777"/>
    </source>
</evidence>
<keyword evidence="4" id="KW-0597">Phosphoprotein</keyword>
<proteinExistence type="predicted"/>
<evidence type="ECO:0000256" key="1">
    <source>
        <dbReference type="ARBA" id="ARBA00000085"/>
    </source>
</evidence>
<comment type="caution">
    <text evidence="12">The sequence shown here is derived from an EMBL/GenBank/DDBJ whole genome shotgun (WGS) entry which is preliminary data.</text>
</comment>
<dbReference type="InterPro" id="IPR050428">
    <property type="entry name" value="TCS_sensor_his_kinase"/>
</dbReference>
<dbReference type="RefSeq" id="WP_169417430.1">
    <property type="nucleotide sequence ID" value="NZ_JABBFX010000001.1"/>
</dbReference>
<evidence type="ECO:0000256" key="10">
    <source>
        <dbReference type="SAM" id="Phobius"/>
    </source>
</evidence>
<evidence type="ECO:0000256" key="6">
    <source>
        <dbReference type="ARBA" id="ARBA00022692"/>
    </source>
</evidence>